<dbReference type="EMBL" id="JASAOK010000043">
    <property type="protein sequence ID" value="KAK6215471.1"/>
    <property type="molecule type" value="Genomic_DNA"/>
</dbReference>
<dbReference type="AlphaFoldDB" id="A0AAV9T7W1"/>
<reference evidence="1 2" key="1">
    <citation type="submission" date="2023-04" db="EMBL/GenBank/DDBJ databases">
        <title>Colletotrichum tabacum stain YC1 causing leaf anthracnose on Nicotiana tabacum(L.) cv.</title>
        <authorList>
            <person name="Ji Z."/>
            <person name="Wang M."/>
            <person name="Zhang J."/>
            <person name="Wang N."/>
            <person name="Zhou Z."/>
        </authorList>
    </citation>
    <scope>NUCLEOTIDE SEQUENCE [LARGE SCALE GENOMIC DNA]</scope>
    <source>
        <strain evidence="1 2">YC1</strain>
    </source>
</reference>
<accession>A0AAV9T7W1</accession>
<organism evidence="1 2">
    <name type="scientific">Colletotrichum tabaci</name>
    <dbReference type="NCBI Taxonomy" id="1209068"/>
    <lineage>
        <taxon>Eukaryota</taxon>
        <taxon>Fungi</taxon>
        <taxon>Dikarya</taxon>
        <taxon>Ascomycota</taxon>
        <taxon>Pezizomycotina</taxon>
        <taxon>Sordariomycetes</taxon>
        <taxon>Hypocreomycetidae</taxon>
        <taxon>Glomerellales</taxon>
        <taxon>Glomerellaceae</taxon>
        <taxon>Colletotrichum</taxon>
        <taxon>Colletotrichum destructivum species complex</taxon>
    </lineage>
</organism>
<comment type="caution">
    <text evidence="1">The sequence shown here is derived from an EMBL/GenBank/DDBJ whole genome shotgun (WGS) entry which is preliminary data.</text>
</comment>
<evidence type="ECO:0000313" key="1">
    <source>
        <dbReference type="EMBL" id="KAK6215471.1"/>
    </source>
</evidence>
<dbReference type="Proteomes" id="UP001327957">
    <property type="component" value="Unassembled WGS sequence"/>
</dbReference>
<keyword evidence="2" id="KW-1185">Reference proteome</keyword>
<evidence type="ECO:0000313" key="2">
    <source>
        <dbReference type="Proteomes" id="UP001327957"/>
    </source>
</evidence>
<name>A0AAV9T7W1_9PEZI</name>
<proteinExistence type="predicted"/>
<evidence type="ECO:0008006" key="3">
    <source>
        <dbReference type="Google" id="ProtNLM"/>
    </source>
</evidence>
<protein>
    <recommendedName>
        <fullName evidence="3">Heterokaryon incompatibility domain-containing protein</fullName>
    </recommendedName>
</protein>
<sequence length="268" mass="30687">MARKISQALGKDVEVWHDYISVPQWSPDLKTSILQVVNRIYAGSALTVVHLEDVTPAMVDKFLHAPEDSARLSGMVGLCNAKWFSRVWTAMEYIRSANVRVMDSEMRLHGEESADVYQKQLDMFWHEQVAKYGGDAQRLEVRLEMGKNMMPWNIGPMIQCRAESKNRNFGLSFALLSRRGCRDKRDFLYALQGTITGHSVTELDGHNWDEMYLRLAQFGPEDGLDVRNMPANNVREGYHDVYVSLLSYPFLFLNFTSALPRLPVLHTV</sequence>
<gene>
    <name evidence="1" type="ORF">QIS74_08490</name>
</gene>